<dbReference type="Proteomes" id="UP000274046">
    <property type="component" value="Unassembled WGS sequence"/>
</dbReference>
<protein>
    <recommendedName>
        <fullName evidence="3">Phage tail protein</fullName>
    </recommendedName>
</protein>
<dbReference type="RefSeq" id="WP_123207194.1">
    <property type="nucleotide sequence ID" value="NZ_RBEE01000043.1"/>
</dbReference>
<evidence type="ECO:0000313" key="1">
    <source>
        <dbReference type="EMBL" id="RNL50768.1"/>
    </source>
</evidence>
<proteinExistence type="predicted"/>
<dbReference type="EMBL" id="RBEE01000043">
    <property type="protein sequence ID" value="RNL50768.1"/>
    <property type="molecule type" value="Genomic_DNA"/>
</dbReference>
<keyword evidence="2" id="KW-1185">Reference proteome</keyword>
<reference evidence="1 2" key="1">
    <citation type="submission" date="2018-10" db="EMBL/GenBank/DDBJ databases">
        <title>Genome sequencing of Pedobacter jejuensis TNB23.</title>
        <authorList>
            <person name="Cho Y.-J."/>
            <person name="Cho A."/>
            <person name="Kim O.-S."/>
        </authorList>
    </citation>
    <scope>NUCLEOTIDE SEQUENCE [LARGE SCALE GENOMIC DNA]</scope>
    <source>
        <strain evidence="1 2">TNB23</strain>
    </source>
</reference>
<organism evidence="1 2">
    <name type="scientific">Pedobacter jejuensis</name>
    <dbReference type="NCBI Taxonomy" id="1268550"/>
    <lineage>
        <taxon>Bacteria</taxon>
        <taxon>Pseudomonadati</taxon>
        <taxon>Bacteroidota</taxon>
        <taxon>Sphingobacteriia</taxon>
        <taxon>Sphingobacteriales</taxon>
        <taxon>Sphingobacteriaceae</taxon>
        <taxon>Pedobacter</taxon>
    </lineage>
</organism>
<dbReference type="AlphaFoldDB" id="A0A3N0BQM4"/>
<accession>A0A3N0BQM4</accession>
<name>A0A3N0BQM4_9SPHI</name>
<dbReference type="OrthoDB" id="762138at2"/>
<sequence length="174" mass="18323">MAKSLKGYKAFRIGAIAVDGGMGQALTALGTTVKGSTTATTSEATTQDFNIEEQSQAFESVVTEEPQLSGVLECYDVHPDTAIKVAGGTSTSVGTGSAKKKLYTPPAVYNPIEVSGEIESKNGAILGVVRMQLLPVWQFNFQDSELGKLIINWKALAPSKVDTAAWTLSVPDPA</sequence>
<evidence type="ECO:0008006" key="3">
    <source>
        <dbReference type="Google" id="ProtNLM"/>
    </source>
</evidence>
<comment type="caution">
    <text evidence="1">The sequence shown here is derived from an EMBL/GenBank/DDBJ whole genome shotgun (WGS) entry which is preliminary data.</text>
</comment>
<evidence type="ECO:0000313" key="2">
    <source>
        <dbReference type="Proteomes" id="UP000274046"/>
    </source>
</evidence>
<gene>
    <name evidence="1" type="ORF">D7004_17930</name>
</gene>